<sequence length="116" mass="12937">MNPLYAPLYAHVMVLFWPWLWWQLHVIERWRRQTGRGLLIAVDQWGNVHVRFVEDAPCAASGAARAPVSRRLALALGDAVAPLWAMLAPRADRAAHPASGPACRRECGYLCPAPET</sequence>
<keyword evidence="1" id="KW-0472">Membrane</keyword>
<dbReference type="EMBL" id="ARYK01000004">
    <property type="protein sequence ID" value="KCZ92189.1"/>
    <property type="molecule type" value="Genomic_DNA"/>
</dbReference>
<accession>A0A059FNG7</accession>
<keyword evidence="3" id="KW-1185">Reference proteome</keyword>
<keyword evidence="1" id="KW-0812">Transmembrane</keyword>
<dbReference type="AlphaFoldDB" id="A0A059FNG7"/>
<evidence type="ECO:0000313" key="3">
    <source>
        <dbReference type="Proteomes" id="UP000025171"/>
    </source>
</evidence>
<evidence type="ECO:0000256" key="1">
    <source>
        <dbReference type="SAM" id="Phobius"/>
    </source>
</evidence>
<keyword evidence="1" id="KW-1133">Transmembrane helix</keyword>
<dbReference type="PATRIC" id="fig|1280950.3.peg.1832"/>
<reference evidence="2 3" key="1">
    <citation type="journal article" date="2014" name="Antonie Van Leeuwenhoek">
        <title>Hyphomonas beringensis sp. nov. and Hyphomonas chukchiensis sp. nov., isolated from surface seawater of the Bering Sea and Chukchi Sea.</title>
        <authorList>
            <person name="Li C."/>
            <person name="Lai Q."/>
            <person name="Li G."/>
            <person name="Dong C."/>
            <person name="Wang J."/>
            <person name="Liao Y."/>
            <person name="Shao Z."/>
        </authorList>
    </citation>
    <scope>NUCLEOTIDE SEQUENCE [LARGE SCALE GENOMIC DNA]</scope>
    <source>
        <strain evidence="2 3">MHS-2</strain>
    </source>
</reference>
<dbReference type="Proteomes" id="UP000025171">
    <property type="component" value="Unassembled WGS sequence"/>
</dbReference>
<evidence type="ECO:0000313" key="2">
    <source>
        <dbReference type="EMBL" id="KCZ92189.1"/>
    </source>
</evidence>
<name>A0A059FNG7_9PROT</name>
<feature type="transmembrane region" description="Helical" evidence="1">
    <location>
        <begin position="6"/>
        <end position="22"/>
    </location>
</feature>
<organism evidence="2 3">
    <name type="scientific">Hyphomonas johnsonii MHS-2</name>
    <dbReference type="NCBI Taxonomy" id="1280950"/>
    <lineage>
        <taxon>Bacteria</taxon>
        <taxon>Pseudomonadati</taxon>
        <taxon>Pseudomonadota</taxon>
        <taxon>Alphaproteobacteria</taxon>
        <taxon>Hyphomonadales</taxon>
        <taxon>Hyphomonadaceae</taxon>
        <taxon>Hyphomonas</taxon>
    </lineage>
</organism>
<gene>
    <name evidence="2" type="ORF">HJO_09144</name>
</gene>
<dbReference type="STRING" id="1280950.HJO_09144"/>
<proteinExistence type="predicted"/>
<protein>
    <submittedName>
        <fullName evidence="2">Uncharacterized protein</fullName>
    </submittedName>
</protein>
<comment type="caution">
    <text evidence="2">The sequence shown here is derived from an EMBL/GenBank/DDBJ whole genome shotgun (WGS) entry which is preliminary data.</text>
</comment>